<protein>
    <submittedName>
        <fullName evidence="1">Nicotianamine synthase</fullName>
    </submittedName>
</protein>
<evidence type="ECO:0000313" key="2">
    <source>
        <dbReference type="Proteomes" id="UP000255425"/>
    </source>
</evidence>
<dbReference type="AlphaFoldDB" id="A0A380GZ29"/>
<sequence length="124" mass="14825">MNLHNNIEKELHHYLMQFENLYNQVLTDRRYVKDLEILVDQYSQWILDPLAKQQYLAWDHHDKKRKLTQQLQAVTSQCVKQVEVIRAERLLNGQTSTSGYFNNIEHCINEELVNGRLKTMTSYC</sequence>
<keyword evidence="2" id="KW-1185">Reference proteome</keyword>
<name>A0A380GZ29_9STAP</name>
<organism evidence="1 2">
    <name type="scientific">Staphylococcus saccharolyticus</name>
    <dbReference type="NCBI Taxonomy" id="33028"/>
    <lineage>
        <taxon>Bacteria</taxon>
        <taxon>Bacillati</taxon>
        <taxon>Bacillota</taxon>
        <taxon>Bacilli</taxon>
        <taxon>Bacillales</taxon>
        <taxon>Staphylococcaceae</taxon>
        <taxon>Staphylococcus</taxon>
    </lineage>
</organism>
<dbReference type="EMBL" id="UHDZ01000001">
    <property type="protein sequence ID" value="SUM67178.1"/>
    <property type="molecule type" value="Genomic_DNA"/>
</dbReference>
<accession>A0A380GZ29</accession>
<proteinExistence type="predicted"/>
<gene>
    <name evidence="1" type="ORF">NCTC11807_00132</name>
</gene>
<dbReference type="Proteomes" id="UP000255425">
    <property type="component" value="Unassembled WGS sequence"/>
</dbReference>
<evidence type="ECO:0000313" key="1">
    <source>
        <dbReference type="EMBL" id="SUM67178.1"/>
    </source>
</evidence>
<reference evidence="1 2" key="1">
    <citation type="submission" date="2018-06" db="EMBL/GenBank/DDBJ databases">
        <authorList>
            <consortium name="Pathogen Informatics"/>
            <person name="Doyle S."/>
        </authorList>
    </citation>
    <scope>NUCLEOTIDE SEQUENCE [LARGE SCALE GENOMIC DNA]</scope>
    <source>
        <strain evidence="1 2">NCTC11807</strain>
    </source>
</reference>